<dbReference type="PROSITE" id="PS51233">
    <property type="entry name" value="VWFD"/>
    <property type="match status" value="1"/>
</dbReference>
<evidence type="ECO:0000313" key="2">
    <source>
        <dbReference type="EMBL" id="AKN79738.1"/>
    </source>
</evidence>
<dbReference type="OrthoDB" id="6374144at2759"/>
<organism evidence="2">
    <name type="scientific">Procambarus clarkii</name>
    <name type="common">Red swamp crayfish</name>
    <dbReference type="NCBI Taxonomy" id="6728"/>
    <lineage>
        <taxon>Eukaryota</taxon>
        <taxon>Metazoa</taxon>
        <taxon>Ecdysozoa</taxon>
        <taxon>Arthropoda</taxon>
        <taxon>Crustacea</taxon>
        <taxon>Multicrustacea</taxon>
        <taxon>Malacostraca</taxon>
        <taxon>Eumalacostraca</taxon>
        <taxon>Eucarida</taxon>
        <taxon>Decapoda</taxon>
        <taxon>Pleocyemata</taxon>
        <taxon>Astacidea</taxon>
        <taxon>Astacoidea</taxon>
        <taxon>Cambaridae</taxon>
        <taxon>Procambarus</taxon>
    </lineage>
</organism>
<proteinExistence type="evidence at transcript level"/>
<accession>A0A1C6ZZL7</accession>
<feature type="non-terminal residue" evidence="2">
    <location>
        <position position="635"/>
    </location>
</feature>
<sequence>TYDVHSKLCKPIFIGLITRKQGSDKEFITKFGVQSPNNIEVSISVSDIDVPWKTPIGMARVKLANPNDVILHVAYERPEIVMVKNALKEQYRRVMQSFNSWTSRICHYLKQEAQKQGIHFPDPEIVTLVNEIKRDVRQIYHDLIYKDILPQYEAFREFLRRPIPSYIIQLSSNIASGLTKMQNDLRGRLEHEVLAWQEEFKGISDYIIKFLVTGARWAETGSMPVPVRSLLEQLENSKIVTLLKSDFDAIMARYPEQYEAIKEVMAKVTRTLQADLDKLRNKIISISVVENTIKWINKELASGQMMAQKVERYVREAIQNRLWGADVETKENEARIKIHLHRPIYSLIQFFKEVHLTSFYHLKKLLLDCNQVIPQPIKNMMWAYYTLLPRHKRDVLPPYNRTAMVVSDTEILTFDGAVLRAPPSPCEVVLAAYKSYKLTMAHPQPSAPPQIKFSTHSATVIVKPDFRVDVNGREMNRRRQTEGEVTVQKSPHEVNVTSPFLTVRVFSEKRVVSVNVSGWTFGHIAGLMGSYDNEVGNDWFTSSGRNASSLKELVASWQEDQQCPTPDISPVRPEDIPIPKIIQCQALMRVQSRCYPLVPPKPFIKMCHAAREPCHAAQAYRTICSNKGIHMIIPP</sequence>
<dbReference type="InterPro" id="IPR001846">
    <property type="entry name" value="VWF_type-D"/>
</dbReference>
<feature type="domain" description="VWFD" evidence="1">
    <location>
        <begin position="401"/>
        <end position="564"/>
    </location>
</feature>
<dbReference type="PANTHER" id="PTHR37860:SF1">
    <property type="match status" value="1"/>
</dbReference>
<dbReference type="EMBL" id="KM624010">
    <property type="protein sequence ID" value="AKN79738.1"/>
    <property type="molecule type" value="mRNA"/>
</dbReference>
<dbReference type="AlphaFoldDB" id="A0A1C6ZZL7"/>
<dbReference type="PANTHER" id="PTHR37860">
    <property type="entry name" value="AGAP008810-PA"/>
    <property type="match status" value="1"/>
</dbReference>
<dbReference type="SMART" id="SM00216">
    <property type="entry name" value="VWD"/>
    <property type="match status" value="1"/>
</dbReference>
<protein>
    <submittedName>
        <fullName evidence="2">Vitellogenin</fullName>
    </submittedName>
</protein>
<evidence type="ECO:0000259" key="1">
    <source>
        <dbReference type="PROSITE" id="PS51233"/>
    </source>
</evidence>
<dbReference type="Pfam" id="PF00094">
    <property type="entry name" value="VWD"/>
    <property type="match status" value="1"/>
</dbReference>
<feature type="non-terminal residue" evidence="2">
    <location>
        <position position="1"/>
    </location>
</feature>
<name>A0A1C6ZZL7_PROCL</name>
<reference evidence="2" key="1">
    <citation type="submission" date="2014-09" db="EMBL/GenBank/DDBJ databases">
        <title>Characterization of vitellogenin from Procambarus clarkii.</title>
        <authorList>
            <person name="Zhu B."/>
            <person name="Wang D."/>
            <person name="Yu Y."/>
            <person name="Peng T."/>
        </authorList>
    </citation>
    <scope>NUCLEOTIDE SEQUENCE</scope>
</reference>